<dbReference type="Proteomes" id="UP000254340">
    <property type="component" value="Unassembled WGS sequence"/>
</dbReference>
<dbReference type="GO" id="GO:0016740">
    <property type="term" value="F:transferase activity"/>
    <property type="evidence" value="ECO:0007669"/>
    <property type="project" value="UniProtKB-KW"/>
</dbReference>
<sequence>MYAWVEDYNYSSQKLCERLLMRREGCFKEFVSFENEEGKARYDDTYIYALLHKEWTK</sequence>
<dbReference type="EMBL" id="UGKQ01000007">
    <property type="protein sequence ID" value="STS83227.1"/>
    <property type="molecule type" value="Genomic_DNA"/>
</dbReference>
<dbReference type="EMBL" id="UGLH01000004">
    <property type="protein sequence ID" value="STT73276.1"/>
    <property type="molecule type" value="Genomic_DNA"/>
</dbReference>
<accession>A0A377XBA3</accession>
<protein>
    <submittedName>
        <fullName evidence="2">N-acetyltransferase GCN5</fullName>
    </submittedName>
</protein>
<proteinExistence type="predicted"/>
<dbReference type="AlphaFoldDB" id="A0A377XBA3"/>
<evidence type="ECO:0000313" key="2">
    <source>
        <dbReference type="EMBL" id="STT73276.1"/>
    </source>
</evidence>
<reference evidence="3 4" key="1">
    <citation type="submission" date="2018-06" db="EMBL/GenBank/DDBJ databases">
        <authorList>
            <consortium name="Pathogen Informatics"/>
            <person name="Doyle S."/>
        </authorList>
    </citation>
    <scope>NUCLEOTIDE SEQUENCE [LARGE SCALE GENOMIC DNA]</scope>
    <source>
        <strain evidence="2 3">NCTC5047</strain>
        <strain evidence="1 4">NCTC9140</strain>
    </source>
</reference>
<dbReference type="Proteomes" id="UP000254938">
    <property type="component" value="Unassembled WGS sequence"/>
</dbReference>
<dbReference type="Gene3D" id="3.40.630.30">
    <property type="match status" value="1"/>
</dbReference>
<evidence type="ECO:0000313" key="4">
    <source>
        <dbReference type="Proteomes" id="UP000254938"/>
    </source>
</evidence>
<evidence type="ECO:0000313" key="1">
    <source>
        <dbReference type="EMBL" id="STS83227.1"/>
    </source>
</evidence>
<organism evidence="2 3">
    <name type="scientific">Klebsiella pneumoniae</name>
    <dbReference type="NCBI Taxonomy" id="573"/>
    <lineage>
        <taxon>Bacteria</taxon>
        <taxon>Pseudomonadati</taxon>
        <taxon>Pseudomonadota</taxon>
        <taxon>Gammaproteobacteria</taxon>
        <taxon>Enterobacterales</taxon>
        <taxon>Enterobacteriaceae</taxon>
        <taxon>Klebsiella/Raoultella group</taxon>
        <taxon>Klebsiella</taxon>
        <taxon>Klebsiella pneumoniae complex</taxon>
    </lineage>
</organism>
<keyword evidence="2" id="KW-0808">Transferase</keyword>
<evidence type="ECO:0000313" key="3">
    <source>
        <dbReference type="Proteomes" id="UP000254340"/>
    </source>
</evidence>
<name>A0A377XBA3_KLEPN</name>
<gene>
    <name evidence="2" type="ORF">NCTC5047_00969</name>
    <name evidence="1" type="ORF">NCTC9140_04986</name>
</gene>